<reference evidence="1 2" key="1">
    <citation type="submission" date="2019-10" db="EMBL/GenBank/DDBJ databases">
        <authorList>
            <person name="Lin L.C."/>
        </authorList>
    </citation>
    <scope>NUCLEOTIDE SEQUENCE [LARGE SCALE GENOMIC DNA]</scope>
</reference>
<evidence type="ECO:0000313" key="2">
    <source>
        <dbReference type="Proteomes" id="UP000325783"/>
    </source>
</evidence>
<protein>
    <submittedName>
        <fullName evidence="1">Uncharacterized protein</fullName>
    </submittedName>
</protein>
<sequence>MKIHYLEKGKDRTARLGKPSKSQAICGDTDGTSAVHAYMVSCEACVRELLKLKIKEMGLEQIPNNFGHAGRNYCKSPDGDLYCIQTQYSSVLGLYSADKNGEPITLIYPR</sequence>
<name>A0A5P8PRC1_9CAUD</name>
<dbReference type="Proteomes" id="UP000325783">
    <property type="component" value="Segment"/>
</dbReference>
<gene>
    <name evidence="1" type="ORF">VOWphi5012_038</name>
</gene>
<evidence type="ECO:0000313" key="1">
    <source>
        <dbReference type="EMBL" id="QFR59822.1"/>
    </source>
</evidence>
<proteinExistence type="predicted"/>
<dbReference type="EMBL" id="MN584918">
    <property type="protein sequence ID" value="QFR59822.1"/>
    <property type="molecule type" value="Genomic_DNA"/>
</dbReference>
<organism evidence="1 2">
    <name type="scientific">Vibrio phage phi50-12</name>
    <dbReference type="NCBI Taxonomy" id="2654972"/>
    <lineage>
        <taxon>Viruses</taxon>
        <taxon>Duplodnaviria</taxon>
        <taxon>Heunggongvirae</taxon>
        <taxon>Uroviricota</taxon>
        <taxon>Caudoviricetes</taxon>
        <taxon>Schitoviridae</taxon>
        <taxon>Penintadodekavirus</taxon>
        <taxon>Penintadodekavirus 5012</taxon>
    </lineage>
</organism>
<keyword evidence="2" id="KW-1185">Reference proteome</keyword>
<accession>A0A5P8PRC1</accession>